<gene>
    <name evidence="2" type="ORF">PHMEG_00036966</name>
</gene>
<dbReference type="STRING" id="4795.A0A225UKC5"/>
<organism evidence="2 3">
    <name type="scientific">Phytophthora megakarya</name>
    <dbReference type="NCBI Taxonomy" id="4795"/>
    <lineage>
        <taxon>Eukaryota</taxon>
        <taxon>Sar</taxon>
        <taxon>Stramenopiles</taxon>
        <taxon>Oomycota</taxon>
        <taxon>Peronosporomycetes</taxon>
        <taxon>Peronosporales</taxon>
        <taxon>Peronosporaceae</taxon>
        <taxon>Phytophthora</taxon>
    </lineage>
</organism>
<evidence type="ECO:0000313" key="2">
    <source>
        <dbReference type="EMBL" id="OWY93584.1"/>
    </source>
</evidence>
<dbReference type="Proteomes" id="UP000198211">
    <property type="component" value="Unassembled WGS sequence"/>
</dbReference>
<reference evidence="3" key="1">
    <citation type="submission" date="2017-03" db="EMBL/GenBank/DDBJ databases">
        <title>Phytopthora megakarya and P. palmivora, two closely related causual agents of cacao black pod achieved similar genome size and gene model numbers by different mechanisms.</title>
        <authorList>
            <person name="Ali S."/>
            <person name="Shao J."/>
            <person name="Larry D.J."/>
            <person name="Kronmiller B."/>
            <person name="Shen D."/>
            <person name="Strem M.D."/>
            <person name="Melnick R.L."/>
            <person name="Guiltinan M.J."/>
            <person name="Tyler B.M."/>
            <person name="Meinhardt L.W."/>
            <person name="Bailey B.A."/>
        </authorList>
    </citation>
    <scope>NUCLEOTIDE SEQUENCE [LARGE SCALE GENOMIC DNA]</scope>
    <source>
        <strain evidence="3">zdho120</strain>
    </source>
</reference>
<keyword evidence="3" id="KW-1185">Reference proteome</keyword>
<feature type="non-terminal residue" evidence="2">
    <location>
        <position position="1"/>
    </location>
</feature>
<dbReference type="PANTHER" id="PTHR24559">
    <property type="entry name" value="TRANSPOSON TY3-I GAG-POL POLYPROTEIN"/>
    <property type="match status" value="1"/>
</dbReference>
<name>A0A225UKC5_9STRA</name>
<dbReference type="PANTHER" id="PTHR24559:SF444">
    <property type="entry name" value="REVERSE TRANSCRIPTASE DOMAIN-CONTAINING PROTEIN"/>
    <property type="match status" value="1"/>
</dbReference>
<sequence length="215" mass="24151">EPKSAREERFAAQSWKALKASGNPVYDVARAYADVFPWPLPRNQVKAIDEFFDSRRKAGHVGESISPHSSPTFCVKKATGGWRIVHAFNKLNDATIPAQTPIPRKDMVLDSMAGSVIYSAIDLTDGFYQILMREKDTPLTAVSTPSGMLWEWLVMPQGLKNAPATFNRMLKQVFQVMRENKLYANLKKCVFCASEILVLGCYVGKNGVRVFFWTV</sequence>
<dbReference type="InterPro" id="IPR000477">
    <property type="entry name" value="RT_dom"/>
</dbReference>
<accession>A0A225UKC5</accession>
<dbReference type="Gene3D" id="3.30.70.270">
    <property type="match status" value="2"/>
</dbReference>
<dbReference type="AlphaFoldDB" id="A0A225UKC5"/>
<protein>
    <submittedName>
        <fullName evidence="2">Polyprotein</fullName>
    </submittedName>
</protein>
<dbReference type="Gene3D" id="3.10.10.10">
    <property type="entry name" value="HIV Type 1 Reverse Transcriptase, subunit A, domain 1"/>
    <property type="match status" value="1"/>
</dbReference>
<comment type="caution">
    <text evidence="2">The sequence shown here is derived from an EMBL/GenBank/DDBJ whole genome shotgun (WGS) entry which is preliminary data.</text>
</comment>
<dbReference type="Pfam" id="PF00078">
    <property type="entry name" value="RVT_1"/>
    <property type="match status" value="1"/>
</dbReference>
<feature type="domain" description="Reverse transcriptase" evidence="1">
    <location>
        <begin position="75"/>
        <end position="179"/>
    </location>
</feature>
<dbReference type="InterPro" id="IPR043128">
    <property type="entry name" value="Rev_trsase/Diguanyl_cyclase"/>
</dbReference>
<dbReference type="EMBL" id="NBNE01015813">
    <property type="protein sequence ID" value="OWY93584.1"/>
    <property type="molecule type" value="Genomic_DNA"/>
</dbReference>
<dbReference type="InterPro" id="IPR053134">
    <property type="entry name" value="RNA-dir_DNA_polymerase"/>
</dbReference>
<evidence type="ECO:0000259" key="1">
    <source>
        <dbReference type="Pfam" id="PF00078"/>
    </source>
</evidence>
<dbReference type="CDD" id="cd01647">
    <property type="entry name" value="RT_LTR"/>
    <property type="match status" value="1"/>
</dbReference>
<evidence type="ECO:0000313" key="3">
    <source>
        <dbReference type="Proteomes" id="UP000198211"/>
    </source>
</evidence>
<dbReference type="InterPro" id="IPR043502">
    <property type="entry name" value="DNA/RNA_pol_sf"/>
</dbReference>
<dbReference type="OrthoDB" id="78992at2759"/>
<dbReference type="SUPFAM" id="SSF56672">
    <property type="entry name" value="DNA/RNA polymerases"/>
    <property type="match status" value="1"/>
</dbReference>
<proteinExistence type="predicted"/>